<keyword evidence="1" id="KW-0732">Signal</keyword>
<gene>
    <name evidence="2" type="ORF">KC19_8G114200</name>
</gene>
<comment type="caution">
    <text evidence="2">The sequence shown here is derived from an EMBL/GenBank/DDBJ whole genome shotgun (WGS) entry which is preliminary data.</text>
</comment>
<evidence type="ECO:0000313" key="2">
    <source>
        <dbReference type="EMBL" id="KAG0564485.1"/>
    </source>
</evidence>
<organism evidence="2 3">
    <name type="scientific">Ceratodon purpureus</name>
    <name type="common">Fire moss</name>
    <name type="synonym">Dicranum purpureum</name>
    <dbReference type="NCBI Taxonomy" id="3225"/>
    <lineage>
        <taxon>Eukaryota</taxon>
        <taxon>Viridiplantae</taxon>
        <taxon>Streptophyta</taxon>
        <taxon>Embryophyta</taxon>
        <taxon>Bryophyta</taxon>
        <taxon>Bryophytina</taxon>
        <taxon>Bryopsida</taxon>
        <taxon>Dicranidae</taxon>
        <taxon>Pseudoditrichales</taxon>
        <taxon>Ditrichaceae</taxon>
        <taxon>Ceratodon</taxon>
    </lineage>
</organism>
<feature type="signal peptide" evidence="1">
    <location>
        <begin position="1"/>
        <end position="19"/>
    </location>
</feature>
<feature type="chain" id="PRO_5035891789" description="Secreted protein" evidence="1">
    <location>
        <begin position="20"/>
        <end position="69"/>
    </location>
</feature>
<accession>A0A8T0H180</accession>
<proteinExistence type="predicted"/>
<protein>
    <recommendedName>
        <fullName evidence="4">Secreted protein</fullName>
    </recommendedName>
</protein>
<evidence type="ECO:0000256" key="1">
    <source>
        <dbReference type="SAM" id="SignalP"/>
    </source>
</evidence>
<reference evidence="2" key="1">
    <citation type="submission" date="2020-06" db="EMBL/GenBank/DDBJ databases">
        <title>WGS assembly of Ceratodon purpureus strain R40.</title>
        <authorList>
            <person name="Carey S.B."/>
            <person name="Jenkins J."/>
            <person name="Shu S."/>
            <person name="Lovell J.T."/>
            <person name="Sreedasyam A."/>
            <person name="Maumus F."/>
            <person name="Tiley G.P."/>
            <person name="Fernandez-Pozo N."/>
            <person name="Barry K."/>
            <person name="Chen C."/>
            <person name="Wang M."/>
            <person name="Lipzen A."/>
            <person name="Daum C."/>
            <person name="Saski C.A."/>
            <person name="Payton A.C."/>
            <person name="Mcbreen J.C."/>
            <person name="Conrad R.E."/>
            <person name="Kollar L.M."/>
            <person name="Olsson S."/>
            <person name="Huttunen S."/>
            <person name="Landis J.B."/>
            <person name="Wickett N.J."/>
            <person name="Johnson M.G."/>
            <person name="Rensing S.A."/>
            <person name="Grimwood J."/>
            <person name="Schmutz J."/>
            <person name="Mcdaniel S.F."/>
        </authorList>
    </citation>
    <scope>NUCLEOTIDE SEQUENCE</scope>
    <source>
        <strain evidence="2">R40</strain>
    </source>
</reference>
<dbReference type="Proteomes" id="UP000822688">
    <property type="component" value="Chromosome 8"/>
</dbReference>
<dbReference type="EMBL" id="CM026429">
    <property type="protein sequence ID" value="KAG0564485.1"/>
    <property type="molecule type" value="Genomic_DNA"/>
</dbReference>
<evidence type="ECO:0000313" key="3">
    <source>
        <dbReference type="Proteomes" id="UP000822688"/>
    </source>
</evidence>
<dbReference type="AlphaFoldDB" id="A0A8T0H180"/>
<keyword evidence="3" id="KW-1185">Reference proteome</keyword>
<evidence type="ECO:0008006" key="4">
    <source>
        <dbReference type="Google" id="ProtNLM"/>
    </source>
</evidence>
<name>A0A8T0H180_CERPU</name>
<sequence length="69" mass="7799">MPSRQPFLLHVYILSFSSAFLCVISDCTPWQTACFEVLIFGSLHSLTFKCMQFSETVCYESGEPPKSVL</sequence>